<keyword evidence="5" id="KW-0547">Nucleotide-binding</keyword>
<evidence type="ECO:0000256" key="3">
    <source>
        <dbReference type="ARBA" id="ARBA00013253"/>
    </source>
</evidence>
<sequence length="165" mass="19055">MNHIAYLSLGTNIGDRLYYLREAVKALHAHEAICIEDVSSIYETEPVGYVDQENFLNIVVKISTSLRPINLLETTQSIELQLGRKREIHWGPRTIDLDILLYSNENMDTETLIIPHPRMYERNFVLVPLIELGVDISRSESVNLREGVRIWKRKNGGDVFELFES</sequence>
<keyword evidence="7" id="KW-0067">ATP-binding</keyword>
<evidence type="ECO:0000256" key="7">
    <source>
        <dbReference type="ARBA" id="ARBA00022840"/>
    </source>
</evidence>
<accession>A0A917AXQ6</accession>
<comment type="catalytic activity">
    <reaction evidence="1">
        <text>6-hydroxymethyl-7,8-dihydropterin + ATP = (7,8-dihydropterin-6-yl)methyl diphosphate + AMP + H(+)</text>
        <dbReference type="Rhea" id="RHEA:11412"/>
        <dbReference type="ChEBI" id="CHEBI:15378"/>
        <dbReference type="ChEBI" id="CHEBI:30616"/>
        <dbReference type="ChEBI" id="CHEBI:44841"/>
        <dbReference type="ChEBI" id="CHEBI:72950"/>
        <dbReference type="ChEBI" id="CHEBI:456215"/>
        <dbReference type="EC" id="2.7.6.3"/>
    </reaction>
</comment>
<dbReference type="PANTHER" id="PTHR43071">
    <property type="entry name" value="2-AMINO-4-HYDROXY-6-HYDROXYMETHYLDIHYDROPTERIDINE PYROPHOSPHOKINASE"/>
    <property type="match status" value="1"/>
</dbReference>
<evidence type="ECO:0000259" key="9">
    <source>
        <dbReference type="PROSITE" id="PS00794"/>
    </source>
</evidence>
<reference evidence="10" key="2">
    <citation type="submission" date="2020-09" db="EMBL/GenBank/DDBJ databases">
        <authorList>
            <person name="Sun Q."/>
            <person name="Zhou Y."/>
        </authorList>
    </citation>
    <scope>NUCLEOTIDE SEQUENCE</scope>
    <source>
        <strain evidence="10">CGMCC 1.12698</strain>
    </source>
</reference>
<organism evidence="10 11">
    <name type="scientific">Priestia taiwanensis</name>
    <dbReference type="NCBI Taxonomy" id="1347902"/>
    <lineage>
        <taxon>Bacteria</taxon>
        <taxon>Bacillati</taxon>
        <taxon>Bacillota</taxon>
        <taxon>Bacilli</taxon>
        <taxon>Bacillales</taxon>
        <taxon>Bacillaceae</taxon>
        <taxon>Priestia</taxon>
    </lineage>
</organism>
<dbReference type="AlphaFoldDB" id="A0A917AXQ6"/>
<name>A0A917AXQ6_9BACI</name>
<dbReference type="NCBIfam" id="TIGR01498">
    <property type="entry name" value="folK"/>
    <property type="match status" value="1"/>
</dbReference>
<keyword evidence="6" id="KW-0418">Kinase</keyword>
<evidence type="ECO:0000313" key="11">
    <source>
        <dbReference type="Proteomes" id="UP000605259"/>
    </source>
</evidence>
<dbReference type="CDD" id="cd00483">
    <property type="entry name" value="HPPK"/>
    <property type="match status" value="1"/>
</dbReference>
<dbReference type="EMBL" id="BMFK01000008">
    <property type="protein sequence ID" value="GGE84872.1"/>
    <property type="molecule type" value="Genomic_DNA"/>
</dbReference>
<evidence type="ECO:0000256" key="1">
    <source>
        <dbReference type="ARBA" id="ARBA00000198"/>
    </source>
</evidence>
<dbReference type="GO" id="GO:0016301">
    <property type="term" value="F:kinase activity"/>
    <property type="evidence" value="ECO:0007669"/>
    <property type="project" value="UniProtKB-KW"/>
</dbReference>
<gene>
    <name evidence="10" type="primary">folK</name>
    <name evidence="10" type="ORF">GCM10007140_37980</name>
</gene>
<dbReference type="GO" id="GO:0003848">
    <property type="term" value="F:2-amino-4-hydroxy-6-hydroxymethyldihydropteridine diphosphokinase activity"/>
    <property type="evidence" value="ECO:0007669"/>
    <property type="project" value="UniProtKB-EC"/>
</dbReference>
<dbReference type="RefSeq" id="WP_188390085.1">
    <property type="nucleotide sequence ID" value="NZ_BMFK01000008.1"/>
</dbReference>
<dbReference type="InterPro" id="IPR035907">
    <property type="entry name" value="Hppk_sf"/>
</dbReference>
<dbReference type="PROSITE" id="PS00794">
    <property type="entry name" value="HPPK"/>
    <property type="match status" value="1"/>
</dbReference>
<comment type="caution">
    <text evidence="10">The sequence shown here is derived from an EMBL/GenBank/DDBJ whole genome shotgun (WGS) entry which is preliminary data.</text>
</comment>
<evidence type="ECO:0000313" key="10">
    <source>
        <dbReference type="EMBL" id="GGE84872.1"/>
    </source>
</evidence>
<dbReference type="InterPro" id="IPR000550">
    <property type="entry name" value="Hppk"/>
</dbReference>
<evidence type="ECO:0000256" key="5">
    <source>
        <dbReference type="ARBA" id="ARBA00022741"/>
    </source>
</evidence>
<evidence type="ECO:0000256" key="6">
    <source>
        <dbReference type="ARBA" id="ARBA00022777"/>
    </source>
</evidence>
<evidence type="ECO:0000256" key="2">
    <source>
        <dbReference type="ARBA" id="ARBA00005051"/>
    </source>
</evidence>
<reference evidence="10" key="1">
    <citation type="journal article" date="2014" name="Int. J. Syst. Evol. Microbiol.">
        <title>Complete genome sequence of Corynebacterium casei LMG S-19264T (=DSM 44701T), isolated from a smear-ripened cheese.</title>
        <authorList>
            <consortium name="US DOE Joint Genome Institute (JGI-PGF)"/>
            <person name="Walter F."/>
            <person name="Albersmeier A."/>
            <person name="Kalinowski J."/>
            <person name="Ruckert C."/>
        </authorList>
    </citation>
    <scope>NUCLEOTIDE SEQUENCE</scope>
    <source>
        <strain evidence="10">CGMCC 1.12698</strain>
    </source>
</reference>
<keyword evidence="8" id="KW-0289">Folate biosynthesis</keyword>
<keyword evidence="11" id="KW-1185">Reference proteome</keyword>
<dbReference type="PANTHER" id="PTHR43071:SF1">
    <property type="entry name" value="2-AMINO-4-HYDROXY-6-HYDROXYMETHYLDIHYDROPTERIDINE PYROPHOSPHOKINASE"/>
    <property type="match status" value="1"/>
</dbReference>
<keyword evidence="4" id="KW-0808">Transferase</keyword>
<dbReference type="GO" id="GO:0005524">
    <property type="term" value="F:ATP binding"/>
    <property type="evidence" value="ECO:0007669"/>
    <property type="project" value="UniProtKB-KW"/>
</dbReference>
<dbReference type="Pfam" id="PF01288">
    <property type="entry name" value="HPPK"/>
    <property type="match status" value="1"/>
</dbReference>
<evidence type="ECO:0000256" key="4">
    <source>
        <dbReference type="ARBA" id="ARBA00022679"/>
    </source>
</evidence>
<proteinExistence type="predicted"/>
<evidence type="ECO:0000256" key="8">
    <source>
        <dbReference type="ARBA" id="ARBA00022909"/>
    </source>
</evidence>
<dbReference type="Gene3D" id="3.30.70.560">
    <property type="entry name" value="7,8-Dihydro-6-hydroxymethylpterin-pyrophosphokinase HPPK"/>
    <property type="match status" value="1"/>
</dbReference>
<protein>
    <recommendedName>
        <fullName evidence="3">2-amino-4-hydroxy-6-hydroxymethyldihydropteridine diphosphokinase</fullName>
        <ecNumber evidence="3">2.7.6.3</ecNumber>
    </recommendedName>
</protein>
<feature type="domain" description="7,8-dihydro-6-hydroxymethylpterin-pyrophosphokinase" evidence="9">
    <location>
        <begin position="89"/>
        <end position="100"/>
    </location>
</feature>
<dbReference type="SUPFAM" id="SSF55083">
    <property type="entry name" value="6-hydroxymethyl-7,8-dihydropterin pyrophosphokinase, HPPK"/>
    <property type="match status" value="1"/>
</dbReference>
<comment type="pathway">
    <text evidence="2">Cofactor biosynthesis; tetrahydrofolate biosynthesis; 2-amino-4-hydroxy-6-hydroxymethyl-7,8-dihydropteridine diphosphate from 7,8-dihydroneopterin triphosphate: step 4/4.</text>
</comment>
<dbReference type="Proteomes" id="UP000605259">
    <property type="component" value="Unassembled WGS sequence"/>
</dbReference>
<dbReference type="GO" id="GO:0046656">
    <property type="term" value="P:folic acid biosynthetic process"/>
    <property type="evidence" value="ECO:0007669"/>
    <property type="project" value="UniProtKB-KW"/>
</dbReference>
<dbReference type="EC" id="2.7.6.3" evidence="3"/>